<protein>
    <recommendedName>
        <fullName evidence="9">Metallo-dependent phosphatase</fullName>
    </recommendedName>
</protein>
<feature type="compositionally biased region" description="Polar residues" evidence="3">
    <location>
        <begin position="137"/>
        <end position="146"/>
    </location>
</feature>
<keyword evidence="2" id="KW-0732">Signal</keyword>
<dbReference type="Pfam" id="PF02872">
    <property type="entry name" value="5_nucleotid_C"/>
    <property type="match status" value="1"/>
</dbReference>
<dbReference type="SUPFAM" id="SSF55816">
    <property type="entry name" value="5'-nucleotidase (syn. UDP-sugar hydrolase), C-terminal domain"/>
    <property type="match status" value="1"/>
</dbReference>
<dbReference type="EMBL" id="JANBOJ010000111">
    <property type="protein sequence ID" value="KAJ1722449.1"/>
    <property type="molecule type" value="Genomic_DNA"/>
</dbReference>
<gene>
    <name evidence="7" type="ORF">LPJ53_003133</name>
</gene>
<dbReference type="SUPFAM" id="SSF56300">
    <property type="entry name" value="Metallo-dependent phosphatases"/>
    <property type="match status" value="1"/>
</dbReference>
<feature type="region of interest" description="Disordered" evidence="3">
    <location>
        <begin position="15"/>
        <end position="64"/>
    </location>
</feature>
<dbReference type="InterPro" id="IPR006146">
    <property type="entry name" value="5'-Nucleotdase_CS"/>
</dbReference>
<name>A0A9W7Y1T8_9FUNG</name>
<keyword evidence="4" id="KW-0472">Membrane</keyword>
<dbReference type="AlphaFoldDB" id="A0A9W7Y1T8"/>
<dbReference type="OrthoDB" id="10252235at2759"/>
<dbReference type="PANTHER" id="PTHR11575">
    <property type="entry name" value="5'-NUCLEOTIDASE-RELATED"/>
    <property type="match status" value="1"/>
</dbReference>
<keyword evidence="8" id="KW-1185">Reference proteome</keyword>
<feature type="transmembrane region" description="Helical" evidence="4">
    <location>
        <begin position="250"/>
        <end position="273"/>
    </location>
</feature>
<feature type="domain" description="5'-Nucleotidase C-terminal" evidence="6">
    <location>
        <begin position="644"/>
        <end position="802"/>
    </location>
</feature>
<feature type="domain" description="Calcineurin-like phosphoesterase" evidence="5">
    <location>
        <begin position="305"/>
        <end position="532"/>
    </location>
</feature>
<dbReference type="Gene3D" id="3.60.21.10">
    <property type="match status" value="1"/>
</dbReference>
<dbReference type="Proteomes" id="UP001149813">
    <property type="component" value="Unassembled WGS sequence"/>
</dbReference>
<comment type="caution">
    <text evidence="7">The sequence shown here is derived from an EMBL/GenBank/DDBJ whole genome shotgun (WGS) entry which is preliminary data.</text>
</comment>
<organism evidence="7 8">
    <name type="scientific">Coemansia erecta</name>
    <dbReference type="NCBI Taxonomy" id="147472"/>
    <lineage>
        <taxon>Eukaryota</taxon>
        <taxon>Fungi</taxon>
        <taxon>Fungi incertae sedis</taxon>
        <taxon>Zoopagomycota</taxon>
        <taxon>Kickxellomycotina</taxon>
        <taxon>Kickxellomycetes</taxon>
        <taxon>Kickxellales</taxon>
        <taxon>Kickxellaceae</taxon>
        <taxon>Coemansia</taxon>
    </lineage>
</organism>
<feature type="compositionally biased region" description="Polar residues" evidence="3">
    <location>
        <begin position="45"/>
        <end position="63"/>
    </location>
</feature>
<evidence type="ECO:0000256" key="1">
    <source>
        <dbReference type="ARBA" id="ARBA00006654"/>
    </source>
</evidence>
<evidence type="ECO:0008006" key="9">
    <source>
        <dbReference type="Google" id="ProtNLM"/>
    </source>
</evidence>
<dbReference type="InterPro" id="IPR004843">
    <property type="entry name" value="Calcineurin-like_PHP"/>
</dbReference>
<sequence length="839" mass="91098">MADGDDYIPLRDFAASNANTNISSSSGDEDSSVPRRTRRAVSAAYSPTSVGTDVSPGSENSAVLTPRRFRGQTIIAHSTSTSKLSTLVDGNRQTPGTTPFPRIRNDGGARPNTTSPSGTSSLATFNDHRNDDAQADGGSSTRAGSSFDSILNDFSVEEEVLDNEAIASERTRQQQQQQQQPSSFLRGNNPLSRFLGLGGNANGSYQVLEGGQASSASPYLQQQQQPEQRRRNMGGWNSTQNEPIWSRRMLILPLIMFLSMGLLAAVISTISWMRERTEHPKLTVNTHLFPYKVDRSALSGNQYSLRLIHTNDMHARFVPYNADGDACDPTKPITGSERCVGGAAYVKAVVDHLRLADGVGDEKNTILLNAGDEFQGTLFHVLFKGNVSAALLNAFDVDALALGNHEFDFGPRHLAKYLQKVHAPAICANLEFPSDTDLSELQSSIQPFTIVDRHKVGIIGVLTPDTMSSATMDGVRITDPVVAVNAVKAQLNKMGIHRIIVLSHLGYEVDMDLASRVDSGIGLIVGGHTHTYLEPSSSAGNTTLSPADGTLSRGAYPTWVTNKADGDWQTAIIQAKSFGEYVGYLDLVFNDDGSLDSKLTRGAPISVDVASAQSPIYGIKPNERITKILQPFIDQADHFANKRIGETTDEFSAPNGNLDPNELALGDLVADALVWATRQHSKSGALTLLGTGSFRARLPKGEIVRGSLFTAVPFDDQIAAVSVPGTTLRTMVQATLSTNHTTLSTLQASGLRFNSTDIQVRTHVDNIDSRPMQGETWEKLDESKQYEVLAPMFLIKGGDNLFPEDMSANARVVFESYLDWVELYITRFSPISPLLDHRK</sequence>
<dbReference type="PROSITE" id="PS00785">
    <property type="entry name" value="5_NUCLEOTIDASE_1"/>
    <property type="match status" value="1"/>
</dbReference>
<comment type="similarity">
    <text evidence="1">Belongs to the 5'-nucleotidase family.</text>
</comment>
<evidence type="ECO:0000259" key="5">
    <source>
        <dbReference type="Pfam" id="PF00149"/>
    </source>
</evidence>
<feature type="region of interest" description="Disordered" evidence="3">
    <location>
        <begin position="212"/>
        <end position="238"/>
    </location>
</feature>
<dbReference type="Gene3D" id="3.90.780.10">
    <property type="entry name" value="5'-Nucleotidase, C-terminal domain"/>
    <property type="match status" value="1"/>
</dbReference>
<feature type="region of interest" description="Disordered" evidence="3">
    <location>
        <begin position="82"/>
        <end position="146"/>
    </location>
</feature>
<evidence type="ECO:0000256" key="4">
    <source>
        <dbReference type="SAM" id="Phobius"/>
    </source>
</evidence>
<keyword evidence="4" id="KW-1133">Transmembrane helix</keyword>
<dbReference type="InterPro" id="IPR029052">
    <property type="entry name" value="Metallo-depent_PP-like"/>
</dbReference>
<accession>A0A9W7Y1T8</accession>
<dbReference type="GO" id="GO:0046872">
    <property type="term" value="F:metal ion binding"/>
    <property type="evidence" value="ECO:0007669"/>
    <property type="project" value="InterPro"/>
</dbReference>
<feature type="compositionally biased region" description="Polar residues" evidence="3">
    <location>
        <begin position="111"/>
        <end position="124"/>
    </location>
</feature>
<dbReference type="GO" id="GO:0000166">
    <property type="term" value="F:nucleotide binding"/>
    <property type="evidence" value="ECO:0007669"/>
    <property type="project" value="InterPro"/>
</dbReference>
<dbReference type="InterPro" id="IPR006179">
    <property type="entry name" value="5_nucleotidase/apyrase"/>
</dbReference>
<dbReference type="InterPro" id="IPR008334">
    <property type="entry name" value="5'-Nucleotdase_C"/>
</dbReference>
<feature type="compositionally biased region" description="Polar residues" evidence="3">
    <location>
        <begin position="181"/>
        <end position="191"/>
    </location>
</feature>
<evidence type="ECO:0000259" key="6">
    <source>
        <dbReference type="Pfam" id="PF02872"/>
    </source>
</evidence>
<evidence type="ECO:0000256" key="3">
    <source>
        <dbReference type="SAM" id="MobiDB-lite"/>
    </source>
</evidence>
<dbReference type="GO" id="GO:0016788">
    <property type="term" value="F:hydrolase activity, acting on ester bonds"/>
    <property type="evidence" value="ECO:0007669"/>
    <property type="project" value="InterPro"/>
</dbReference>
<proteinExistence type="inferred from homology"/>
<evidence type="ECO:0000313" key="8">
    <source>
        <dbReference type="Proteomes" id="UP001149813"/>
    </source>
</evidence>
<evidence type="ECO:0000313" key="7">
    <source>
        <dbReference type="EMBL" id="KAJ1722449.1"/>
    </source>
</evidence>
<feature type="region of interest" description="Disordered" evidence="3">
    <location>
        <begin position="168"/>
        <end position="191"/>
    </location>
</feature>
<dbReference type="GO" id="GO:0009166">
    <property type="term" value="P:nucleotide catabolic process"/>
    <property type="evidence" value="ECO:0007669"/>
    <property type="project" value="InterPro"/>
</dbReference>
<dbReference type="Pfam" id="PF00149">
    <property type="entry name" value="Metallophos"/>
    <property type="match status" value="1"/>
</dbReference>
<dbReference type="PANTHER" id="PTHR11575:SF24">
    <property type="entry name" value="5'-NUCLEOTIDASE"/>
    <property type="match status" value="1"/>
</dbReference>
<keyword evidence="4" id="KW-0812">Transmembrane</keyword>
<evidence type="ECO:0000256" key="2">
    <source>
        <dbReference type="ARBA" id="ARBA00022729"/>
    </source>
</evidence>
<dbReference type="InterPro" id="IPR036907">
    <property type="entry name" value="5'-Nucleotdase_C_sf"/>
</dbReference>
<feature type="compositionally biased region" description="Low complexity" evidence="3">
    <location>
        <begin position="15"/>
        <end position="26"/>
    </location>
</feature>
<reference evidence="7" key="1">
    <citation type="submission" date="2022-07" db="EMBL/GenBank/DDBJ databases">
        <title>Phylogenomic reconstructions and comparative analyses of Kickxellomycotina fungi.</title>
        <authorList>
            <person name="Reynolds N.K."/>
            <person name="Stajich J.E."/>
            <person name="Barry K."/>
            <person name="Grigoriev I.V."/>
            <person name="Crous P."/>
            <person name="Smith M.E."/>
        </authorList>
    </citation>
    <scope>NUCLEOTIDE SEQUENCE</scope>
    <source>
        <strain evidence="7">NBRC 32514</strain>
    </source>
</reference>
<dbReference type="PRINTS" id="PR01607">
    <property type="entry name" value="APYRASEFAMLY"/>
</dbReference>